<evidence type="ECO:0000313" key="4">
    <source>
        <dbReference type="Proteomes" id="UP000677082"/>
    </source>
</evidence>
<feature type="compositionally biased region" description="Low complexity" evidence="1">
    <location>
        <begin position="50"/>
        <end position="86"/>
    </location>
</feature>
<keyword evidence="2" id="KW-0732">Signal</keyword>
<feature type="signal peptide" evidence="2">
    <location>
        <begin position="1"/>
        <end position="44"/>
    </location>
</feature>
<evidence type="ECO:0000256" key="2">
    <source>
        <dbReference type="SAM" id="SignalP"/>
    </source>
</evidence>
<dbReference type="EMBL" id="BOQN01000026">
    <property type="protein sequence ID" value="GIM90304.1"/>
    <property type="molecule type" value="Genomic_DNA"/>
</dbReference>
<name>A0A919W1E1_9ACTN</name>
<evidence type="ECO:0000313" key="3">
    <source>
        <dbReference type="EMBL" id="GIM90304.1"/>
    </source>
</evidence>
<accession>A0A919W1E1</accession>
<organism evidence="3 4">
    <name type="scientific">Paractinoplanes toevensis</name>
    <dbReference type="NCBI Taxonomy" id="571911"/>
    <lineage>
        <taxon>Bacteria</taxon>
        <taxon>Bacillati</taxon>
        <taxon>Actinomycetota</taxon>
        <taxon>Actinomycetes</taxon>
        <taxon>Micromonosporales</taxon>
        <taxon>Micromonosporaceae</taxon>
        <taxon>Paractinoplanes</taxon>
    </lineage>
</organism>
<evidence type="ECO:0008006" key="5">
    <source>
        <dbReference type="Google" id="ProtNLM"/>
    </source>
</evidence>
<evidence type="ECO:0000256" key="1">
    <source>
        <dbReference type="SAM" id="MobiDB-lite"/>
    </source>
</evidence>
<feature type="region of interest" description="Disordered" evidence="1">
    <location>
        <begin position="50"/>
        <end position="90"/>
    </location>
</feature>
<keyword evidence="4" id="KW-1185">Reference proteome</keyword>
<feature type="chain" id="PRO_5037893632" description="Ricin B lectin domain-containing protein" evidence="2">
    <location>
        <begin position="45"/>
        <end position="254"/>
    </location>
</feature>
<dbReference type="Proteomes" id="UP000677082">
    <property type="component" value="Unassembled WGS sequence"/>
</dbReference>
<sequence length="254" mass="25294">MLSNKHPIDIATSPEETFVRTTSRVLAAATVLSGLLLTSACARAEDSAGAVAGTPTSAPTSAPTVAPSSAAPAPSSASPKPSSSSGASGGGVFSGTRQVYLLPKNSEATLGVVQDGKIGLSEKFGDAELFVLTAAKPGGDQYLIRTAKLRKGGEPLCLSAKLGSGGAPAAVLTTACDAAAAGQLFRFRKTGESNGKPTYTIRTGTDTFIIQDPTGEIASTGTGVAAVTIGEGTPDIDTPFVLADKGKASLPALN</sequence>
<reference evidence="3 4" key="1">
    <citation type="submission" date="2021-03" db="EMBL/GenBank/DDBJ databases">
        <title>Whole genome shotgun sequence of Actinoplanes toevensis NBRC 105298.</title>
        <authorList>
            <person name="Komaki H."/>
            <person name="Tamura T."/>
        </authorList>
    </citation>
    <scope>NUCLEOTIDE SEQUENCE [LARGE SCALE GENOMIC DNA]</scope>
    <source>
        <strain evidence="3 4">NBRC 105298</strain>
    </source>
</reference>
<proteinExistence type="predicted"/>
<protein>
    <recommendedName>
        <fullName evidence="5">Ricin B lectin domain-containing protein</fullName>
    </recommendedName>
</protein>
<dbReference type="AlphaFoldDB" id="A0A919W1E1"/>
<comment type="caution">
    <text evidence="3">The sequence shown here is derived from an EMBL/GenBank/DDBJ whole genome shotgun (WGS) entry which is preliminary data.</text>
</comment>
<gene>
    <name evidence="3" type="ORF">Ato02nite_020970</name>
</gene>